<keyword evidence="3" id="KW-1185">Reference proteome</keyword>
<evidence type="ECO:0000313" key="2">
    <source>
        <dbReference type="EMBL" id="GBM79114.1"/>
    </source>
</evidence>
<dbReference type="AlphaFoldDB" id="A0A4Y2IN95"/>
<gene>
    <name evidence="1" type="ORF">AVEN_257822_1</name>
    <name evidence="2" type="ORF">AVEN_92062_1</name>
</gene>
<dbReference type="Proteomes" id="UP000499080">
    <property type="component" value="Unassembled WGS sequence"/>
</dbReference>
<proteinExistence type="predicted"/>
<sequence length="41" mass="4757">MQKEKYEEWMSVDDDIPVDVTPTDLEICQADLRARPSNKCS</sequence>
<accession>A0A4Y2IN95</accession>
<comment type="caution">
    <text evidence="2">The sequence shown here is derived from an EMBL/GenBank/DDBJ whole genome shotgun (WGS) entry which is preliminary data.</text>
</comment>
<reference evidence="2 3" key="1">
    <citation type="journal article" date="2019" name="Sci. Rep.">
        <title>Orb-weaving spider Araneus ventricosus genome elucidates the spidroin gene catalogue.</title>
        <authorList>
            <person name="Kono N."/>
            <person name="Nakamura H."/>
            <person name="Ohtoshi R."/>
            <person name="Moran D.A.P."/>
            <person name="Shinohara A."/>
            <person name="Yoshida Y."/>
            <person name="Fujiwara M."/>
            <person name="Mori M."/>
            <person name="Tomita M."/>
            <person name="Arakawa K."/>
        </authorList>
    </citation>
    <scope>NUCLEOTIDE SEQUENCE [LARGE SCALE GENOMIC DNA]</scope>
</reference>
<dbReference type="EMBL" id="BGPR01107299">
    <property type="protein sequence ID" value="GBM79114.1"/>
    <property type="molecule type" value="Genomic_DNA"/>
</dbReference>
<dbReference type="EMBL" id="BGPR01107289">
    <property type="protein sequence ID" value="GBM79083.1"/>
    <property type="molecule type" value="Genomic_DNA"/>
</dbReference>
<evidence type="ECO:0000313" key="1">
    <source>
        <dbReference type="EMBL" id="GBM79083.1"/>
    </source>
</evidence>
<feature type="non-terminal residue" evidence="2">
    <location>
        <position position="1"/>
    </location>
</feature>
<name>A0A4Y2IN95_ARAVE</name>
<evidence type="ECO:0000313" key="3">
    <source>
        <dbReference type="Proteomes" id="UP000499080"/>
    </source>
</evidence>
<protein>
    <submittedName>
        <fullName evidence="2">Uncharacterized protein</fullName>
    </submittedName>
</protein>
<organism evidence="2 3">
    <name type="scientific">Araneus ventricosus</name>
    <name type="common">Orbweaver spider</name>
    <name type="synonym">Epeira ventricosa</name>
    <dbReference type="NCBI Taxonomy" id="182803"/>
    <lineage>
        <taxon>Eukaryota</taxon>
        <taxon>Metazoa</taxon>
        <taxon>Ecdysozoa</taxon>
        <taxon>Arthropoda</taxon>
        <taxon>Chelicerata</taxon>
        <taxon>Arachnida</taxon>
        <taxon>Araneae</taxon>
        <taxon>Araneomorphae</taxon>
        <taxon>Entelegynae</taxon>
        <taxon>Araneoidea</taxon>
        <taxon>Araneidae</taxon>
        <taxon>Araneus</taxon>
    </lineage>
</organism>